<dbReference type="Gene3D" id="1.20.5.340">
    <property type="match status" value="1"/>
</dbReference>
<evidence type="ECO:0000256" key="1">
    <source>
        <dbReference type="SAM" id="Phobius"/>
    </source>
</evidence>
<keyword evidence="3" id="KW-1185">Reference proteome</keyword>
<name>A0ABM8E7T7_9HYPH</name>
<proteinExistence type="predicted"/>
<organism evidence="2 3">
    <name type="scientific">Methylocystis iwaonis</name>
    <dbReference type="NCBI Taxonomy" id="2885079"/>
    <lineage>
        <taxon>Bacteria</taxon>
        <taxon>Pseudomonadati</taxon>
        <taxon>Pseudomonadota</taxon>
        <taxon>Alphaproteobacteria</taxon>
        <taxon>Hyphomicrobiales</taxon>
        <taxon>Methylocystaceae</taxon>
        <taxon>Methylocystis</taxon>
    </lineage>
</organism>
<dbReference type="RefSeq" id="WP_202072844.1">
    <property type="nucleotide sequence ID" value="NZ_AP027142.1"/>
</dbReference>
<keyword evidence="1" id="KW-1133">Transmembrane helix</keyword>
<sequence length="80" mass="8797">MSAFTIDTLAVAQLLRKRGFTEEQATGVVEALREIDASQLVTKSDLKEAIADLKVDIVRWLIVTQIALAGFLFAAMKFAK</sequence>
<evidence type="ECO:0000313" key="2">
    <source>
        <dbReference type="EMBL" id="BDV34023.1"/>
    </source>
</evidence>
<reference evidence="2 3" key="1">
    <citation type="journal article" date="2023" name="Int. J. Syst. Evol. Microbiol.">
        <title>Methylocystis iwaonis sp. nov., a type II methane-oxidizing bacterium from surface soil of a rice paddy field in Japan, and emended description of the genus Methylocystis (ex Whittenbury et al. 1970) Bowman et al. 1993.</title>
        <authorList>
            <person name="Kaise H."/>
            <person name="Sawadogo J.B."/>
            <person name="Alam M.S."/>
            <person name="Ueno C."/>
            <person name="Dianou D."/>
            <person name="Shinjo R."/>
            <person name="Asakawa S."/>
        </authorList>
    </citation>
    <scope>NUCLEOTIDE SEQUENCE [LARGE SCALE GENOMIC DNA]</scope>
    <source>
        <strain evidence="2 3">SS37A-Re</strain>
    </source>
</reference>
<gene>
    <name evidence="2" type="ORF">SS37A_15520</name>
</gene>
<evidence type="ECO:0000313" key="3">
    <source>
        <dbReference type="Proteomes" id="UP001317629"/>
    </source>
</evidence>
<keyword evidence="1" id="KW-0472">Membrane</keyword>
<keyword evidence="1" id="KW-0812">Transmembrane</keyword>
<evidence type="ECO:0008006" key="4">
    <source>
        <dbReference type="Google" id="ProtNLM"/>
    </source>
</evidence>
<feature type="transmembrane region" description="Helical" evidence="1">
    <location>
        <begin position="57"/>
        <end position="76"/>
    </location>
</feature>
<dbReference type="EMBL" id="AP027142">
    <property type="protein sequence ID" value="BDV34023.1"/>
    <property type="molecule type" value="Genomic_DNA"/>
</dbReference>
<protein>
    <recommendedName>
        <fullName evidence="4">DUF1640 domain-containing protein</fullName>
    </recommendedName>
</protein>
<accession>A0ABM8E7T7</accession>
<dbReference type="Proteomes" id="UP001317629">
    <property type="component" value="Chromosome"/>
</dbReference>